<dbReference type="PRINTS" id="PR00682">
    <property type="entry name" value="IPNSYNTHASE"/>
</dbReference>
<dbReference type="GO" id="GO:0016272">
    <property type="term" value="C:prefoldin complex"/>
    <property type="evidence" value="ECO:0007669"/>
    <property type="project" value="InterPro"/>
</dbReference>
<evidence type="ECO:0000313" key="7">
    <source>
        <dbReference type="EMBL" id="OOO04149.1"/>
    </source>
</evidence>
<dbReference type="SUPFAM" id="SSF51197">
    <property type="entry name" value="Clavaminate synthase-like"/>
    <property type="match status" value="1"/>
</dbReference>
<proteinExistence type="inferred from homology"/>
<dbReference type="Pfam" id="PF01920">
    <property type="entry name" value="Prefoldin_2"/>
    <property type="match status" value="1"/>
</dbReference>
<dbReference type="eggNOG" id="KOG0143">
    <property type="taxonomic scope" value="Eukaryota"/>
</dbReference>
<dbReference type="PROSITE" id="PS51471">
    <property type="entry name" value="FE2OG_OXY"/>
    <property type="match status" value="1"/>
</dbReference>
<evidence type="ECO:0000256" key="2">
    <source>
        <dbReference type="ARBA" id="ARBA00008056"/>
    </source>
</evidence>
<evidence type="ECO:0000256" key="5">
    <source>
        <dbReference type="ARBA" id="ARBA00023004"/>
    </source>
</evidence>
<comment type="similarity">
    <text evidence="2">Belongs to the iron/ascorbate-dependent oxidoreductase family.</text>
</comment>
<dbReference type="GO" id="GO:0006457">
    <property type="term" value="P:protein folding"/>
    <property type="evidence" value="ECO:0007669"/>
    <property type="project" value="InterPro"/>
</dbReference>
<keyword evidence="7" id="KW-0223">Dioxygenase</keyword>
<dbReference type="VEuPathDB" id="FungiDB:AO090009000443"/>
<evidence type="ECO:0000259" key="6">
    <source>
        <dbReference type="PROSITE" id="PS51471"/>
    </source>
</evidence>
<dbReference type="Pfam" id="PF14226">
    <property type="entry name" value="DIOX_N"/>
    <property type="match status" value="1"/>
</dbReference>
<dbReference type="GO" id="GO:0044283">
    <property type="term" value="P:small molecule biosynthetic process"/>
    <property type="evidence" value="ECO:0007669"/>
    <property type="project" value="UniProtKB-ARBA"/>
</dbReference>
<dbReference type="GO" id="GO:0051213">
    <property type="term" value="F:dioxygenase activity"/>
    <property type="evidence" value="ECO:0007669"/>
    <property type="project" value="UniProtKB-KW"/>
</dbReference>
<evidence type="ECO:0000256" key="1">
    <source>
        <dbReference type="ARBA" id="ARBA00008045"/>
    </source>
</evidence>
<dbReference type="GO" id="GO:0046872">
    <property type="term" value="F:metal ion binding"/>
    <property type="evidence" value="ECO:0007669"/>
    <property type="project" value="UniProtKB-KW"/>
</dbReference>
<organism evidence="7 8">
    <name type="scientific">Aspergillus oryzae</name>
    <name type="common">Yellow koji mold</name>
    <dbReference type="NCBI Taxonomy" id="5062"/>
    <lineage>
        <taxon>Eukaryota</taxon>
        <taxon>Fungi</taxon>
        <taxon>Dikarya</taxon>
        <taxon>Ascomycota</taxon>
        <taxon>Pezizomycotina</taxon>
        <taxon>Eurotiomycetes</taxon>
        <taxon>Eurotiomycetidae</taxon>
        <taxon>Eurotiales</taxon>
        <taxon>Aspergillaceae</taxon>
        <taxon>Aspergillus</taxon>
        <taxon>Aspergillus subgen. Circumdati</taxon>
    </lineage>
</organism>
<dbReference type="Proteomes" id="UP000190312">
    <property type="component" value="Unassembled WGS sequence"/>
</dbReference>
<dbReference type="EMBL" id="MKZY01000011">
    <property type="protein sequence ID" value="OOO04149.1"/>
    <property type="molecule type" value="Genomic_DNA"/>
</dbReference>
<reference evidence="7 8" key="1">
    <citation type="submission" date="2016-10" db="EMBL/GenBank/DDBJ databases">
        <title>Genome sequencing of Aspergillus oryzae BCC7051.</title>
        <authorList>
            <person name="Thammarongtham C."/>
            <person name="Vorapreeda T."/>
            <person name="Nookaew I."/>
            <person name="Srisuk T."/>
            <person name="Land M."/>
            <person name="Jeennor S."/>
            <person name="Laoteng K."/>
        </authorList>
    </citation>
    <scope>NUCLEOTIDE SEQUENCE [LARGE SCALE GENOMIC DNA]</scope>
    <source>
        <strain evidence="7 8">BCC7051</strain>
    </source>
</reference>
<evidence type="ECO:0000256" key="4">
    <source>
        <dbReference type="ARBA" id="ARBA00023002"/>
    </source>
</evidence>
<dbReference type="CDD" id="cd23164">
    <property type="entry name" value="Prefoldin_1"/>
    <property type="match status" value="1"/>
</dbReference>
<keyword evidence="5" id="KW-0408">Iron</keyword>
<dbReference type="OrthoDB" id="288590at2759"/>
<dbReference type="SUPFAM" id="SSF46579">
    <property type="entry name" value="Prefoldin"/>
    <property type="match status" value="1"/>
</dbReference>
<keyword evidence="3" id="KW-0479">Metal-binding</keyword>
<comment type="caution">
    <text evidence="7">The sequence shown here is derived from an EMBL/GenBank/DDBJ whole genome shotgun (WGS) entry which is preliminary data.</text>
</comment>
<dbReference type="InterPro" id="IPR005123">
    <property type="entry name" value="Oxoglu/Fe-dep_dioxygenase_dom"/>
</dbReference>
<name>A0A1S9D541_ASPOZ</name>
<dbReference type="Pfam" id="PF03171">
    <property type="entry name" value="2OG-FeII_Oxy"/>
    <property type="match status" value="1"/>
</dbReference>
<dbReference type="InterPro" id="IPR044861">
    <property type="entry name" value="IPNS-like_FE2OG_OXY"/>
</dbReference>
<dbReference type="InterPro" id="IPR026992">
    <property type="entry name" value="DIOX_N"/>
</dbReference>
<accession>A0A1S9D541</accession>
<dbReference type="InterPro" id="IPR027443">
    <property type="entry name" value="IPNS-like_sf"/>
</dbReference>
<evidence type="ECO:0000313" key="8">
    <source>
        <dbReference type="Proteomes" id="UP000190312"/>
    </source>
</evidence>
<protein>
    <submittedName>
        <fullName evidence="7">Non-heme dioxygenase N-terminal domain</fullName>
    </submittedName>
</protein>
<dbReference type="PANTHER" id="PTHR10209">
    <property type="entry name" value="OXIDOREDUCTASE, 2OG-FE II OXYGENASE FAMILY PROTEIN"/>
    <property type="match status" value="1"/>
</dbReference>
<dbReference type="PANTHER" id="PTHR10209:SF881">
    <property type="entry name" value="FI07970P-RELATED"/>
    <property type="match status" value="1"/>
</dbReference>
<dbReference type="InterPro" id="IPR002777">
    <property type="entry name" value="PFD_beta-like"/>
</dbReference>
<dbReference type="AlphaFoldDB" id="A0A1S9D541"/>
<gene>
    <name evidence="7" type="ORF">OAory_01049960</name>
</gene>
<feature type="domain" description="Fe2OG dioxygenase" evidence="6">
    <location>
        <begin position="189"/>
        <end position="306"/>
    </location>
</feature>
<dbReference type="Gene3D" id="2.60.120.330">
    <property type="entry name" value="B-lactam Antibiotic, Isopenicillin N Synthase, Chain"/>
    <property type="match status" value="1"/>
</dbReference>
<keyword evidence="4" id="KW-0560">Oxidoreductase</keyword>
<comment type="similarity">
    <text evidence="1">Belongs to the prefoldin subunit beta family.</text>
</comment>
<evidence type="ECO:0000256" key="3">
    <source>
        <dbReference type="ARBA" id="ARBA00022723"/>
    </source>
</evidence>
<sequence>MPPGNGSASMAIPVVDFSSWKNTQDEASRLRTAHELVKACQTVGFVYIINHSLPKSVLDEAFDWVKRLFNLPEEEKMRAPHPEGWAVHRGYSWPGLEKVSQTMSTGNDEEAKRKLREVPDVKEVYDIGSDENTEQPNQWIPDEALPGFRTFMIKFYWECWAVGEELLRALAIGLNLEDDSYLVDKHSGHGNQLRLLHYLPVPAEDLEKERTTRCPAHTDWSSLTMLFQDDCGGLEVEDVSRPGTFVPATPLKNAIVVNVGDLLQMWSNDQLRSTNHRVRMPPLADRYEGPDRMTRERFSIPYFISPDPTSVIECIPSFTSQQQIGIAKAQVTTKQKAIRLLDLTSSEMSSLPKDTPVYEGVGKMFVGVPMSTVDKRLVAEKAELKSDVSGLEKKLSSLEMTHKNSMEHYERFVKSGERGTDEALFNRTKKGMFRMKDEDSELYCYSCKPVTVQNTLHRLDIQRFPDSVRNFGSETYWLDQSLRQRSATLMTSECHWSLVMFTSGIQTRCMP</sequence>
<dbReference type="GO" id="GO:0051082">
    <property type="term" value="F:unfolded protein binding"/>
    <property type="evidence" value="ECO:0007669"/>
    <property type="project" value="InterPro"/>
</dbReference>